<dbReference type="EMBL" id="BK016046">
    <property type="protein sequence ID" value="DAF91216.1"/>
    <property type="molecule type" value="Genomic_DNA"/>
</dbReference>
<evidence type="ECO:0000313" key="2">
    <source>
        <dbReference type="EMBL" id="DAF91216.1"/>
    </source>
</evidence>
<accession>A0A8S5U9S9</accession>
<proteinExistence type="predicted"/>
<reference evidence="2" key="1">
    <citation type="journal article" date="2021" name="Proc. Natl. Acad. Sci. U.S.A.">
        <title>A Catalog of Tens of Thousands of Viruses from Human Metagenomes Reveals Hidden Associations with Chronic Diseases.</title>
        <authorList>
            <person name="Tisza M.J."/>
            <person name="Buck C.B."/>
        </authorList>
    </citation>
    <scope>NUCLEOTIDE SEQUENCE</scope>
    <source>
        <strain evidence="2">CtKwa30</strain>
    </source>
</reference>
<evidence type="ECO:0000256" key="1">
    <source>
        <dbReference type="SAM" id="MobiDB-lite"/>
    </source>
</evidence>
<protein>
    <submittedName>
        <fullName evidence="2">Uncharacterized protein</fullName>
    </submittedName>
</protein>
<feature type="region of interest" description="Disordered" evidence="1">
    <location>
        <begin position="96"/>
        <end position="127"/>
    </location>
</feature>
<sequence>MTTTISGTVGRLDGTPEPQAYIVATLAGTGENFAVIAGGPVARQADVRGQIVLPLDIRTETQVHLRLAIPGRTLREATVTLRPGVAYDLAQIFSGAPSPTPAPAPVPGTGGVEISGDGDTLTLNGKLSGDGDTLEIGA</sequence>
<organism evidence="2">
    <name type="scientific">Siphoviridae sp. ctKwa30</name>
    <dbReference type="NCBI Taxonomy" id="2825446"/>
    <lineage>
        <taxon>Viruses</taxon>
        <taxon>Duplodnaviria</taxon>
        <taxon>Heunggongvirae</taxon>
        <taxon>Uroviricota</taxon>
        <taxon>Caudoviricetes</taxon>
    </lineage>
</organism>
<name>A0A8S5U9S9_9CAUD</name>